<dbReference type="InterPro" id="IPR006121">
    <property type="entry name" value="HMA_dom"/>
</dbReference>
<sequence>MKKSFSLENLDCANCAAKMEHAVSKIDGVNHVSISFIAQRMTLDADDARFDDILAETVRKCRKIEPDCKIRV</sequence>
<proteinExistence type="predicted"/>
<organism evidence="2 3">
    <name type="scientific">Candidatus Limadaptatus stercorigallinarum</name>
    <dbReference type="NCBI Taxonomy" id="2840845"/>
    <lineage>
        <taxon>Bacteria</taxon>
        <taxon>Bacillati</taxon>
        <taxon>Bacillota</taxon>
        <taxon>Clostridia</taxon>
        <taxon>Eubacteriales</taxon>
        <taxon>Candidatus Limadaptatus</taxon>
    </lineage>
</organism>
<dbReference type="GO" id="GO:0046872">
    <property type="term" value="F:metal ion binding"/>
    <property type="evidence" value="ECO:0007669"/>
    <property type="project" value="InterPro"/>
</dbReference>
<evidence type="ECO:0000313" key="2">
    <source>
        <dbReference type="EMBL" id="HIU21407.1"/>
    </source>
</evidence>
<name>A0A9D1HSC2_9FIRM</name>
<dbReference type="InterPro" id="IPR036163">
    <property type="entry name" value="HMA_dom_sf"/>
</dbReference>
<protein>
    <submittedName>
        <fullName evidence="2">Heavy-metal-associated domain-containing protein</fullName>
    </submittedName>
</protein>
<gene>
    <name evidence="2" type="ORF">IAD51_04155</name>
</gene>
<evidence type="ECO:0000259" key="1">
    <source>
        <dbReference type="PROSITE" id="PS50846"/>
    </source>
</evidence>
<dbReference type="SUPFAM" id="SSF55008">
    <property type="entry name" value="HMA, heavy metal-associated domain"/>
    <property type="match status" value="1"/>
</dbReference>
<dbReference type="Proteomes" id="UP000824088">
    <property type="component" value="Unassembled WGS sequence"/>
</dbReference>
<dbReference type="AlphaFoldDB" id="A0A9D1HSC2"/>
<feature type="domain" description="HMA" evidence="1">
    <location>
        <begin position="1"/>
        <end position="72"/>
    </location>
</feature>
<dbReference type="Gene3D" id="3.30.70.100">
    <property type="match status" value="1"/>
</dbReference>
<reference evidence="2" key="1">
    <citation type="submission" date="2020-10" db="EMBL/GenBank/DDBJ databases">
        <authorList>
            <person name="Gilroy R."/>
        </authorList>
    </citation>
    <scope>NUCLEOTIDE SEQUENCE</scope>
    <source>
        <strain evidence="2">1063</strain>
    </source>
</reference>
<evidence type="ECO:0000313" key="3">
    <source>
        <dbReference type="Proteomes" id="UP000824088"/>
    </source>
</evidence>
<comment type="caution">
    <text evidence="2">The sequence shown here is derived from an EMBL/GenBank/DDBJ whole genome shotgun (WGS) entry which is preliminary data.</text>
</comment>
<dbReference type="PROSITE" id="PS50846">
    <property type="entry name" value="HMA_2"/>
    <property type="match status" value="1"/>
</dbReference>
<dbReference type="CDD" id="cd00371">
    <property type="entry name" value="HMA"/>
    <property type="match status" value="1"/>
</dbReference>
<dbReference type="EMBL" id="DVMN01000073">
    <property type="protein sequence ID" value="HIU21407.1"/>
    <property type="molecule type" value="Genomic_DNA"/>
</dbReference>
<dbReference type="Pfam" id="PF00403">
    <property type="entry name" value="HMA"/>
    <property type="match status" value="1"/>
</dbReference>
<reference evidence="2" key="2">
    <citation type="journal article" date="2021" name="PeerJ">
        <title>Extensive microbial diversity within the chicken gut microbiome revealed by metagenomics and culture.</title>
        <authorList>
            <person name="Gilroy R."/>
            <person name="Ravi A."/>
            <person name="Getino M."/>
            <person name="Pursley I."/>
            <person name="Horton D.L."/>
            <person name="Alikhan N.F."/>
            <person name="Baker D."/>
            <person name="Gharbi K."/>
            <person name="Hall N."/>
            <person name="Watson M."/>
            <person name="Adriaenssens E.M."/>
            <person name="Foster-Nyarko E."/>
            <person name="Jarju S."/>
            <person name="Secka A."/>
            <person name="Antonio M."/>
            <person name="Oren A."/>
            <person name="Chaudhuri R.R."/>
            <person name="La Ragione R."/>
            <person name="Hildebrand F."/>
            <person name="Pallen M.J."/>
        </authorList>
    </citation>
    <scope>NUCLEOTIDE SEQUENCE</scope>
    <source>
        <strain evidence="2">1063</strain>
    </source>
</reference>
<accession>A0A9D1HSC2</accession>